<evidence type="ECO:0000256" key="4">
    <source>
        <dbReference type="PROSITE-ProRule" id="PRU00914"/>
    </source>
</evidence>
<dbReference type="PROSITE" id="PS51581">
    <property type="entry name" value="SAM_GTMT"/>
    <property type="match status" value="1"/>
</dbReference>
<evidence type="ECO:0000313" key="5">
    <source>
        <dbReference type="EMBL" id="RFN43894.1"/>
    </source>
</evidence>
<dbReference type="GO" id="GO:0008168">
    <property type="term" value="F:methyltransferase activity"/>
    <property type="evidence" value="ECO:0007669"/>
    <property type="project" value="UniProtKB-KW"/>
</dbReference>
<keyword evidence="1 4" id="KW-0489">Methyltransferase</keyword>
<dbReference type="SUPFAM" id="SSF53335">
    <property type="entry name" value="S-adenosyl-L-methionine-dependent methyltransferases"/>
    <property type="match status" value="1"/>
</dbReference>
<name>A0A395M7Q7_9HYPO</name>
<dbReference type="Gene3D" id="3.40.50.150">
    <property type="entry name" value="Vaccinia Virus protein VP39"/>
    <property type="match status" value="1"/>
</dbReference>
<proteinExistence type="inferred from homology"/>
<sequence length="356" mass="39552">MDLDKSFIEIQLIPLNLPRLPANYLLTMSAVMAEQATDLSKQYDTPLGLTHSTMQVLKDRIKLHYDLASDYYLSLWGEHIHHGYWPTQESEATQTKEEAQANLIQLLLDISKLPPGSSVLDVGCGIGGTSRHLASKHGSSVTGITISTKQVEIANRLTKAALENEASTPAASDYDGFIKLSDGQVKFLELDAEKMGDFFDDQQGSFDAVWISEALSHFPNKALFFKNVMKVLKPGGKLVLADWFKAENLEDTTFTNDIKPIEDGMLLPPLCTQQGYLDLARQAGLAMFAGPKDISQQVRKTWDITWSLVQNPSLWAFAFTQGRDGIAFLQSFRAMRRGYATGSFRYAVMVFNKGIA</sequence>
<dbReference type="STRING" id="2594813.A0A395M7Q7"/>
<protein>
    <submittedName>
        <fullName evidence="5">Uncharacterized protein</fullName>
    </submittedName>
</protein>
<evidence type="ECO:0000256" key="3">
    <source>
        <dbReference type="ARBA" id="ARBA00022691"/>
    </source>
</evidence>
<comment type="caution">
    <text evidence="5">The sequence shown here is derived from an EMBL/GenBank/DDBJ whole genome shotgun (WGS) entry which is preliminary data.</text>
</comment>
<evidence type="ECO:0000256" key="2">
    <source>
        <dbReference type="ARBA" id="ARBA00022679"/>
    </source>
</evidence>
<dbReference type="EMBL" id="PXXK01000491">
    <property type="protein sequence ID" value="RFN43894.1"/>
    <property type="molecule type" value="Genomic_DNA"/>
</dbReference>
<feature type="region of interest" description="SAM motif I" evidence="4">
    <location>
        <begin position="119"/>
        <end position="128"/>
    </location>
</feature>
<accession>A0A395M7Q7</accession>
<dbReference type="PANTHER" id="PTHR44068">
    <property type="entry name" value="ZGC:194242"/>
    <property type="match status" value="1"/>
</dbReference>
<keyword evidence="3 4" id="KW-0949">S-adenosyl-L-methionine</keyword>
<dbReference type="GO" id="GO:0032259">
    <property type="term" value="P:methylation"/>
    <property type="evidence" value="ECO:0007669"/>
    <property type="project" value="UniProtKB-UniRule"/>
</dbReference>
<organism evidence="5 6">
    <name type="scientific">Fusarium flagelliforme</name>
    <dbReference type="NCBI Taxonomy" id="2675880"/>
    <lineage>
        <taxon>Eukaryota</taxon>
        <taxon>Fungi</taxon>
        <taxon>Dikarya</taxon>
        <taxon>Ascomycota</taxon>
        <taxon>Pezizomycotina</taxon>
        <taxon>Sordariomycetes</taxon>
        <taxon>Hypocreomycetidae</taxon>
        <taxon>Hypocreales</taxon>
        <taxon>Nectriaceae</taxon>
        <taxon>Fusarium</taxon>
        <taxon>Fusarium incarnatum-equiseti species complex</taxon>
    </lineage>
</organism>
<dbReference type="PANTHER" id="PTHR44068:SF11">
    <property type="entry name" value="GERANYL DIPHOSPHATE 2-C-METHYLTRANSFERASE"/>
    <property type="match status" value="1"/>
</dbReference>
<reference evidence="5 6" key="1">
    <citation type="journal article" date="2018" name="PLoS Pathog.">
        <title>Evolution of structural diversity of trichothecenes, a family of toxins produced by plant pathogenic and entomopathogenic fungi.</title>
        <authorList>
            <person name="Proctor R.H."/>
            <person name="McCormick S.P."/>
            <person name="Kim H.S."/>
            <person name="Cardoza R.E."/>
            <person name="Stanley A.M."/>
            <person name="Lindo L."/>
            <person name="Kelly A."/>
            <person name="Brown D.W."/>
            <person name="Lee T."/>
            <person name="Vaughan M.M."/>
            <person name="Alexander N.J."/>
            <person name="Busman M."/>
            <person name="Gutierrez S."/>
        </authorList>
    </citation>
    <scope>NUCLEOTIDE SEQUENCE [LARGE SCALE GENOMIC DNA]</scope>
    <source>
        <strain evidence="5 6">NRRL 13405</strain>
    </source>
</reference>
<evidence type="ECO:0000256" key="1">
    <source>
        <dbReference type="ARBA" id="ARBA00022603"/>
    </source>
</evidence>
<dbReference type="InterPro" id="IPR029063">
    <property type="entry name" value="SAM-dependent_MTases_sf"/>
</dbReference>
<gene>
    <name evidence="5" type="ORF">FIE12Z_11865</name>
</gene>
<dbReference type="Pfam" id="PF02353">
    <property type="entry name" value="CMAS"/>
    <property type="match status" value="1"/>
</dbReference>
<feature type="region of interest" description="SAM motif III" evidence="4">
    <location>
        <begin position="231"/>
        <end position="240"/>
    </location>
</feature>
<keyword evidence="2 4" id="KW-0808">Transferase</keyword>
<dbReference type="InterPro" id="IPR050447">
    <property type="entry name" value="Erg6_SMT_methyltransf"/>
</dbReference>
<comment type="caution">
    <text evidence="4">Lacks conserved residue(s) required for the propagation of feature annotation.</text>
</comment>
<dbReference type="InterPro" id="IPR025774">
    <property type="entry name" value="PiNMT-like"/>
</dbReference>
<keyword evidence="6" id="KW-1185">Reference proteome</keyword>
<dbReference type="AlphaFoldDB" id="A0A395M7Q7"/>
<dbReference type="Proteomes" id="UP000265631">
    <property type="component" value="Unassembled WGS sequence"/>
</dbReference>
<evidence type="ECO:0000313" key="6">
    <source>
        <dbReference type="Proteomes" id="UP000265631"/>
    </source>
</evidence>
<comment type="similarity">
    <text evidence="4">Belongs to the class I-like SAM-binding methyltransferase superfamily. gTMT family.</text>
</comment>
<dbReference type="CDD" id="cd02440">
    <property type="entry name" value="AdoMet_MTases"/>
    <property type="match status" value="1"/>
</dbReference>